<dbReference type="Pfam" id="PF00059">
    <property type="entry name" value="Lectin_C"/>
    <property type="match status" value="3"/>
</dbReference>
<sequence>MVDRKEERYREKDEERDRKRHHRVRCLLLTIDNYGGFERPEMRAVVLLTIICGVVGQTEWTMWNNFYYKNNNIIITRRKIIAMKKEGQNEGEIQVFNWPASFDEAEAQCVAEGGHLASIHTNEENEFLFGLTDASRFPNEKSLYAWIGLTQASWPASDAWTWTDGTTFDFAIWKAGQPDDYDQKEHCAQGFERLEMRAVLLLTIICGVVGQTEWTMWNNFYYKVFNDLASFDEAEAQCAAQGGHLASIHTNEENEFLFGLTDASRFPNEKSLYAWIGLTQASWPASDAWTWTDGTTFDFAIWKPGQPDDYDQKEHCAQKLSLPLTFKQAEAQCVSKGGHLVSIHSSEENDFVYGLFQTSQVVTDYSDFVWIGLHQAAWPESNAWTWTDGTPFDYQAWSAGEPDDEDKEEHCVQLYNAPAPSTWDVDPGKWNDISCNDTMEYFLCKRSTLAAPQRTNPGGC</sequence>
<dbReference type="SUPFAM" id="SSF56436">
    <property type="entry name" value="C-type lectin-like"/>
    <property type="match status" value="3"/>
</dbReference>
<dbReference type="OrthoDB" id="5860166at2759"/>
<evidence type="ECO:0000259" key="1">
    <source>
        <dbReference type="PROSITE" id="PS50041"/>
    </source>
</evidence>
<dbReference type="Gene3D" id="3.10.100.10">
    <property type="entry name" value="Mannose-Binding Protein A, subunit A"/>
    <property type="match status" value="3"/>
</dbReference>
<dbReference type="SMART" id="SM00034">
    <property type="entry name" value="CLECT"/>
    <property type="match status" value="3"/>
</dbReference>
<feature type="domain" description="C-type lectin" evidence="1">
    <location>
        <begin position="217"/>
        <end position="317"/>
    </location>
</feature>
<dbReference type="EMBL" id="KZ345970">
    <property type="protein sequence ID" value="PIO71381.1"/>
    <property type="molecule type" value="Genomic_DNA"/>
</dbReference>
<dbReference type="Proteomes" id="UP000230423">
    <property type="component" value="Unassembled WGS sequence"/>
</dbReference>
<feature type="domain" description="C-type lectin" evidence="1">
    <location>
        <begin position="101"/>
        <end position="188"/>
    </location>
</feature>
<evidence type="ECO:0000313" key="2">
    <source>
        <dbReference type="EMBL" id="PIO71381.1"/>
    </source>
</evidence>
<dbReference type="InterPro" id="IPR016187">
    <property type="entry name" value="CTDL_fold"/>
</dbReference>
<dbReference type="InterPro" id="IPR001304">
    <property type="entry name" value="C-type_lectin-like"/>
</dbReference>
<accession>A0A2G9UM86</accession>
<name>A0A2G9UM86_TELCI</name>
<dbReference type="InterPro" id="IPR050111">
    <property type="entry name" value="C-type_lectin/snaclec_domain"/>
</dbReference>
<dbReference type="InterPro" id="IPR016186">
    <property type="entry name" value="C-type_lectin-like/link_sf"/>
</dbReference>
<dbReference type="AlphaFoldDB" id="A0A2G9UM86"/>
<keyword evidence="3" id="KW-1185">Reference proteome</keyword>
<evidence type="ECO:0000313" key="3">
    <source>
        <dbReference type="Proteomes" id="UP000230423"/>
    </source>
</evidence>
<proteinExistence type="predicted"/>
<feature type="domain" description="C-type lectin" evidence="1">
    <location>
        <begin position="312"/>
        <end position="441"/>
    </location>
</feature>
<dbReference type="PROSITE" id="PS50041">
    <property type="entry name" value="C_TYPE_LECTIN_2"/>
    <property type="match status" value="3"/>
</dbReference>
<gene>
    <name evidence="2" type="ORF">TELCIR_06725</name>
</gene>
<organism evidence="2 3">
    <name type="scientific">Teladorsagia circumcincta</name>
    <name type="common">Brown stomach worm</name>
    <name type="synonym">Ostertagia circumcincta</name>
    <dbReference type="NCBI Taxonomy" id="45464"/>
    <lineage>
        <taxon>Eukaryota</taxon>
        <taxon>Metazoa</taxon>
        <taxon>Ecdysozoa</taxon>
        <taxon>Nematoda</taxon>
        <taxon>Chromadorea</taxon>
        <taxon>Rhabditida</taxon>
        <taxon>Rhabditina</taxon>
        <taxon>Rhabditomorpha</taxon>
        <taxon>Strongyloidea</taxon>
        <taxon>Trichostrongylidae</taxon>
        <taxon>Teladorsagia</taxon>
    </lineage>
</organism>
<reference evidence="2 3" key="1">
    <citation type="submission" date="2015-09" db="EMBL/GenBank/DDBJ databases">
        <title>Draft genome of the parasitic nematode Teladorsagia circumcincta isolate WARC Sus (inbred).</title>
        <authorList>
            <person name="Mitreva M."/>
        </authorList>
    </citation>
    <scope>NUCLEOTIDE SEQUENCE [LARGE SCALE GENOMIC DNA]</scope>
    <source>
        <strain evidence="2 3">S</strain>
    </source>
</reference>
<protein>
    <submittedName>
        <fullName evidence="2">Lectin C-type domain protein</fullName>
    </submittedName>
</protein>
<dbReference type="PANTHER" id="PTHR22803">
    <property type="entry name" value="MANNOSE, PHOSPHOLIPASE, LECTIN RECEPTOR RELATED"/>
    <property type="match status" value="1"/>
</dbReference>